<feature type="domain" description="Phage shock protein PspC N-terminal" evidence="2">
    <location>
        <begin position="10"/>
        <end position="65"/>
    </location>
</feature>
<dbReference type="EMBL" id="JADIKJ010000021">
    <property type="protein sequence ID" value="MFK2901968.1"/>
    <property type="molecule type" value="Genomic_DNA"/>
</dbReference>
<evidence type="ECO:0000259" key="2">
    <source>
        <dbReference type="Pfam" id="PF04024"/>
    </source>
</evidence>
<evidence type="ECO:0000256" key="1">
    <source>
        <dbReference type="SAM" id="Phobius"/>
    </source>
</evidence>
<dbReference type="Pfam" id="PF04024">
    <property type="entry name" value="PspC"/>
    <property type="match status" value="1"/>
</dbReference>
<sequence length="87" mass="10050">MNDSRNKYHFYRDSERGAIFGVCAGIAESFQWPIWLARLGALALCWLFPVSVAVVYIMAALILRERPLSYHGDGDERSFWQSSRHRS</sequence>
<keyword evidence="1" id="KW-0812">Transmembrane</keyword>
<organism evidence="3 4">
    <name type="scientific">Dyella jejuensis</name>
    <dbReference type="NCBI Taxonomy" id="1432009"/>
    <lineage>
        <taxon>Bacteria</taxon>
        <taxon>Pseudomonadati</taxon>
        <taxon>Pseudomonadota</taxon>
        <taxon>Gammaproteobacteria</taxon>
        <taxon>Lysobacterales</taxon>
        <taxon>Rhodanobacteraceae</taxon>
        <taxon>Dyella</taxon>
    </lineage>
</organism>
<reference evidence="3 4" key="1">
    <citation type="submission" date="2020-10" db="EMBL/GenBank/DDBJ databases">
        <title>Phylogeny of dyella-like bacteria.</title>
        <authorList>
            <person name="Fu J."/>
        </authorList>
    </citation>
    <scope>NUCLEOTIDE SEQUENCE [LARGE SCALE GENOMIC DNA]</scope>
    <source>
        <strain evidence="3 4">JP1</strain>
    </source>
</reference>
<feature type="transmembrane region" description="Helical" evidence="1">
    <location>
        <begin position="39"/>
        <end position="63"/>
    </location>
</feature>
<keyword evidence="1" id="KW-0472">Membrane</keyword>
<evidence type="ECO:0000313" key="4">
    <source>
        <dbReference type="Proteomes" id="UP001620461"/>
    </source>
</evidence>
<protein>
    <submittedName>
        <fullName evidence="3">PspC domain-containing protein</fullName>
    </submittedName>
</protein>
<dbReference type="RefSeq" id="WP_404548910.1">
    <property type="nucleotide sequence ID" value="NZ_JADIKJ010000021.1"/>
</dbReference>
<keyword evidence="4" id="KW-1185">Reference proteome</keyword>
<evidence type="ECO:0000313" key="3">
    <source>
        <dbReference type="EMBL" id="MFK2901968.1"/>
    </source>
</evidence>
<name>A0ABW8JLH8_9GAMM</name>
<proteinExistence type="predicted"/>
<accession>A0ABW8JLH8</accession>
<gene>
    <name evidence="3" type="ORF">ISP15_16640</name>
</gene>
<comment type="caution">
    <text evidence="3">The sequence shown here is derived from an EMBL/GenBank/DDBJ whole genome shotgun (WGS) entry which is preliminary data.</text>
</comment>
<dbReference type="Proteomes" id="UP001620461">
    <property type="component" value="Unassembled WGS sequence"/>
</dbReference>
<dbReference type="InterPro" id="IPR007168">
    <property type="entry name" value="Phageshock_PspC_N"/>
</dbReference>
<keyword evidence="1" id="KW-1133">Transmembrane helix</keyword>